<name>A0AAE0HM81_9PEZI</name>
<evidence type="ECO:0000256" key="1">
    <source>
        <dbReference type="SAM" id="MobiDB-lite"/>
    </source>
</evidence>
<reference evidence="3" key="2">
    <citation type="submission" date="2023-06" db="EMBL/GenBank/DDBJ databases">
        <authorList>
            <consortium name="Lawrence Berkeley National Laboratory"/>
            <person name="Haridas S."/>
            <person name="Hensen N."/>
            <person name="Bonometti L."/>
            <person name="Westerberg I."/>
            <person name="Brannstrom I.O."/>
            <person name="Guillou S."/>
            <person name="Cros-Aarteil S."/>
            <person name="Calhoun S."/>
            <person name="Kuo A."/>
            <person name="Mondo S."/>
            <person name="Pangilinan J."/>
            <person name="Riley R."/>
            <person name="Labutti K."/>
            <person name="Andreopoulos B."/>
            <person name="Lipzen A."/>
            <person name="Chen C."/>
            <person name="Yanf M."/>
            <person name="Daum C."/>
            <person name="Ng V."/>
            <person name="Clum A."/>
            <person name="Steindorff A."/>
            <person name="Ohm R."/>
            <person name="Martin F."/>
            <person name="Silar P."/>
            <person name="Natvig D."/>
            <person name="Lalanne C."/>
            <person name="Gautier V."/>
            <person name="Ament-Velasquez S.L."/>
            <person name="Kruys A."/>
            <person name="Hutchinson M.I."/>
            <person name="Powell A.J."/>
            <person name="Barry K."/>
            <person name="Miller A.N."/>
            <person name="Grigoriev I.V."/>
            <person name="Debuchy R."/>
            <person name="Gladieux P."/>
            <person name="Thoren M.H."/>
            <person name="Johannesson H."/>
        </authorList>
    </citation>
    <scope>NUCLEOTIDE SEQUENCE</scope>
    <source>
        <strain evidence="3">CBS 168.71</strain>
    </source>
</reference>
<feature type="compositionally biased region" description="Basic and acidic residues" evidence="1">
    <location>
        <begin position="401"/>
        <end position="415"/>
    </location>
</feature>
<keyword evidence="4" id="KW-1185">Reference proteome</keyword>
<evidence type="ECO:0000313" key="3">
    <source>
        <dbReference type="EMBL" id="KAK3299123.1"/>
    </source>
</evidence>
<dbReference type="GeneID" id="87845918"/>
<proteinExistence type="predicted"/>
<sequence>MEPNGTSKVGRNLDILAAQPNTRFTSPLVINSPARRRSLFSRPKSKEDAARPTSSGSVSDANAASPNNTKIPRPAQQRPITLSDAYRMAEEEEAAQGSPSPAPRLWRSRRESTGKKLTKPRTPNKLGMPSRGGSNAKPPGTILDGGYSERPSSSQQSDLSDSTFDEKLRQYAQNQTSPEGPSRRSSGLFSGSRLGTKIVETGRELLVRKSSRSSMDGFSSPRATKATTNSPSLLRRLSGIRREPNDTYSAPEPADWVHLAEHPDDEPLQPSTTPPGRPSIAPPDSHTPNRSFAWQADADFTAGDLQVSNSPPVAIKRSNTKIDEIRALEAKLNGPFPGDSDQQPESALAGDVRGPETRTVPNLPNEHRAPDQDVGGTGEEEAELEIEDRVPRHRSVSRASMRLDELRSREIESLSRRALATARLDEFRERNIATSRSPSPDIARKSSREPIRAFSPLRDRLRRQENEPPAATAEAEKDRTDQSSLGPAPPPPHHLPITQASTESKEADEGQESLHSGVQPKNEPSGVTDRLVTAGGSNPASETHVVAKDQPAAPRGQGLLAERMRRRRSIGGAKSDARPTVGFTGLSNNSSAESRGAKRTSFVHSDSDPTERIEGEMKLFAAQENQSEKGSLRAPSPEAEEEVPDETPKPIKVDPLTQPTPRVVGAFVDTPATIKVEKSEIPAMAPVAENEEIESQEDGLRCPTNGSSGAESSEDPGPSFTQGGRGNIAARQQKRAQSSKGDRASGRSSSVSSRRRTRSLSRSRMPLANSAKPPTVRDDLLEIQRANQMDDSTLDDLADLLNQQDYADPVLPDARWINTEASNSNKLGGRKELEAYDRMSRSLETGLLGIQIAKQGIERLEDKVAQADLNNHLQHTSHGQHAKGKSPTDTTATYVALPLPRLWHRRPKFRFTLLGLSLFLLSLWYIAESWMCFRYCKPEYCYPGAPCDWSSDDPVWGYAIPVKLDQWMAGGQGRLLTRHLGLEAADWLADLRDAATGADIAAVDTSRYNWEQKRRHRRRLARKGLGKPFVEHPEDKVVFSGWKSVREANARVQSAHEMGYVVGEDESINGDQRT</sequence>
<keyword evidence="2" id="KW-0472">Membrane</keyword>
<feature type="region of interest" description="Disordered" evidence="1">
    <location>
        <begin position="332"/>
        <end position="778"/>
    </location>
</feature>
<reference evidence="3" key="1">
    <citation type="journal article" date="2023" name="Mol. Phylogenet. Evol.">
        <title>Genome-scale phylogeny and comparative genomics of the fungal order Sordariales.</title>
        <authorList>
            <person name="Hensen N."/>
            <person name="Bonometti L."/>
            <person name="Westerberg I."/>
            <person name="Brannstrom I.O."/>
            <person name="Guillou S."/>
            <person name="Cros-Aarteil S."/>
            <person name="Calhoun S."/>
            <person name="Haridas S."/>
            <person name="Kuo A."/>
            <person name="Mondo S."/>
            <person name="Pangilinan J."/>
            <person name="Riley R."/>
            <person name="LaButti K."/>
            <person name="Andreopoulos B."/>
            <person name="Lipzen A."/>
            <person name="Chen C."/>
            <person name="Yan M."/>
            <person name="Daum C."/>
            <person name="Ng V."/>
            <person name="Clum A."/>
            <person name="Steindorff A."/>
            <person name="Ohm R.A."/>
            <person name="Martin F."/>
            <person name="Silar P."/>
            <person name="Natvig D.O."/>
            <person name="Lalanne C."/>
            <person name="Gautier V."/>
            <person name="Ament-Velasquez S.L."/>
            <person name="Kruys A."/>
            <person name="Hutchinson M.I."/>
            <person name="Powell A.J."/>
            <person name="Barry K."/>
            <person name="Miller A.N."/>
            <person name="Grigoriev I.V."/>
            <person name="Debuchy R."/>
            <person name="Gladieux P."/>
            <person name="Hiltunen Thoren M."/>
            <person name="Johannesson H."/>
        </authorList>
    </citation>
    <scope>NUCLEOTIDE SEQUENCE</scope>
    <source>
        <strain evidence="3">CBS 168.71</strain>
    </source>
</reference>
<feature type="compositionally biased region" description="Low complexity" evidence="1">
    <location>
        <begin position="152"/>
        <end position="162"/>
    </location>
</feature>
<dbReference type="AlphaFoldDB" id="A0AAE0HM81"/>
<comment type="caution">
    <text evidence="3">The sequence shown here is derived from an EMBL/GenBank/DDBJ whole genome shotgun (WGS) entry which is preliminary data.</text>
</comment>
<evidence type="ECO:0000313" key="4">
    <source>
        <dbReference type="Proteomes" id="UP001278766"/>
    </source>
</evidence>
<organism evidence="3 4">
    <name type="scientific">Chaetomium fimeti</name>
    <dbReference type="NCBI Taxonomy" id="1854472"/>
    <lineage>
        <taxon>Eukaryota</taxon>
        <taxon>Fungi</taxon>
        <taxon>Dikarya</taxon>
        <taxon>Ascomycota</taxon>
        <taxon>Pezizomycotina</taxon>
        <taxon>Sordariomycetes</taxon>
        <taxon>Sordariomycetidae</taxon>
        <taxon>Sordariales</taxon>
        <taxon>Chaetomiaceae</taxon>
        <taxon>Chaetomium</taxon>
    </lineage>
</organism>
<feature type="transmembrane region" description="Helical" evidence="2">
    <location>
        <begin position="909"/>
        <end position="927"/>
    </location>
</feature>
<dbReference type="Proteomes" id="UP001278766">
    <property type="component" value="Unassembled WGS sequence"/>
</dbReference>
<dbReference type="EMBL" id="JAUEPN010000002">
    <property type="protein sequence ID" value="KAK3299123.1"/>
    <property type="molecule type" value="Genomic_DNA"/>
</dbReference>
<feature type="compositionally biased region" description="Polar residues" evidence="1">
    <location>
        <begin position="212"/>
        <end position="232"/>
    </location>
</feature>
<protein>
    <submittedName>
        <fullName evidence="3">Uncharacterized protein</fullName>
    </submittedName>
</protein>
<feature type="compositionally biased region" description="Pro residues" evidence="1">
    <location>
        <begin position="272"/>
        <end position="281"/>
    </location>
</feature>
<keyword evidence="2" id="KW-0812">Transmembrane</keyword>
<accession>A0AAE0HM81</accession>
<feature type="compositionally biased region" description="Polar residues" evidence="1">
    <location>
        <begin position="52"/>
        <end position="70"/>
    </location>
</feature>
<dbReference type="RefSeq" id="XP_062662637.1">
    <property type="nucleotide sequence ID" value="XM_062808970.1"/>
</dbReference>
<feature type="compositionally biased region" description="Low complexity" evidence="1">
    <location>
        <begin position="183"/>
        <end position="195"/>
    </location>
</feature>
<gene>
    <name evidence="3" type="ORF">B0H64DRAFT_91767</name>
</gene>
<feature type="compositionally biased region" description="Basic and acidic residues" evidence="1">
    <location>
        <begin position="442"/>
        <end position="466"/>
    </location>
</feature>
<feature type="region of interest" description="Disordered" evidence="1">
    <location>
        <begin position="1"/>
        <end position="297"/>
    </location>
</feature>
<feature type="compositionally biased region" description="Basic and acidic residues" evidence="1">
    <location>
        <begin position="605"/>
        <end position="617"/>
    </location>
</feature>
<keyword evidence="2" id="KW-1133">Transmembrane helix</keyword>
<feature type="compositionally biased region" description="Polar residues" evidence="1">
    <location>
        <begin position="19"/>
        <end position="29"/>
    </location>
</feature>
<evidence type="ECO:0000256" key="2">
    <source>
        <dbReference type="SAM" id="Phobius"/>
    </source>
</evidence>